<feature type="region of interest" description="Disordered" evidence="1">
    <location>
        <begin position="1"/>
        <end position="29"/>
    </location>
</feature>
<evidence type="ECO:0000313" key="4">
    <source>
        <dbReference type="Proteomes" id="UP001500984"/>
    </source>
</evidence>
<name>A0ABN2W9I6_9MICO</name>
<proteinExistence type="predicted"/>
<accession>A0ABN2W9I6</accession>
<evidence type="ECO:0000256" key="1">
    <source>
        <dbReference type="SAM" id="MobiDB-lite"/>
    </source>
</evidence>
<keyword evidence="2" id="KW-0812">Transmembrane</keyword>
<keyword evidence="4" id="KW-1185">Reference proteome</keyword>
<evidence type="ECO:0000256" key="2">
    <source>
        <dbReference type="SAM" id="Phobius"/>
    </source>
</evidence>
<feature type="transmembrane region" description="Helical" evidence="2">
    <location>
        <begin position="35"/>
        <end position="55"/>
    </location>
</feature>
<keyword evidence="2" id="KW-0472">Membrane</keyword>
<evidence type="ECO:0008006" key="5">
    <source>
        <dbReference type="Google" id="ProtNLM"/>
    </source>
</evidence>
<dbReference type="RefSeq" id="WP_291795315.1">
    <property type="nucleotide sequence ID" value="NZ_BAAAPZ010000001.1"/>
</dbReference>
<reference evidence="3 4" key="1">
    <citation type="journal article" date="2019" name="Int. J. Syst. Evol. Microbiol.">
        <title>The Global Catalogue of Microorganisms (GCM) 10K type strain sequencing project: providing services to taxonomists for standard genome sequencing and annotation.</title>
        <authorList>
            <consortium name="The Broad Institute Genomics Platform"/>
            <consortium name="The Broad Institute Genome Sequencing Center for Infectious Disease"/>
            <person name="Wu L."/>
            <person name="Ma J."/>
        </authorList>
    </citation>
    <scope>NUCLEOTIDE SEQUENCE [LARGE SCALE GENOMIC DNA]</scope>
    <source>
        <strain evidence="3 4">JCM 15900</strain>
    </source>
</reference>
<comment type="caution">
    <text evidence="3">The sequence shown here is derived from an EMBL/GenBank/DDBJ whole genome shotgun (WGS) entry which is preliminary data.</text>
</comment>
<organism evidence="3 4">
    <name type="scientific">Brevibacterium salitolerans</name>
    <dbReference type="NCBI Taxonomy" id="1403566"/>
    <lineage>
        <taxon>Bacteria</taxon>
        <taxon>Bacillati</taxon>
        <taxon>Actinomycetota</taxon>
        <taxon>Actinomycetes</taxon>
        <taxon>Micrococcales</taxon>
        <taxon>Brevibacteriaceae</taxon>
        <taxon>Brevibacterium</taxon>
    </lineage>
</organism>
<dbReference type="EMBL" id="BAAAPZ010000001">
    <property type="protein sequence ID" value="GAA2086515.1"/>
    <property type="molecule type" value="Genomic_DNA"/>
</dbReference>
<dbReference type="Pfam" id="PF14155">
    <property type="entry name" value="DUF4307"/>
    <property type="match status" value="1"/>
</dbReference>
<gene>
    <name evidence="3" type="ORF">GCM10009823_00220</name>
</gene>
<evidence type="ECO:0000313" key="3">
    <source>
        <dbReference type="EMBL" id="GAA2086515.1"/>
    </source>
</evidence>
<dbReference type="Proteomes" id="UP001500984">
    <property type="component" value="Unassembled WGS sequence"/>
</dbReference>
<keyword evidence="2" id="KW-1133">Transmembrane helix</keyword>
<dbReference type="InterPro" id="IPR025443">
    <property type="entry name" value="DUF4307"/>
</dbReference>
<protein>
    <recommendedName>
        <fullName evidence="5">DUF4307 domain-containing protein</fullName>
    </recommendedName>
</protein>
<sequence>MTAQADLSSRYGKRTPARPPAAPGERGRRPLKRSAAFAVVAALLVACGVTAWFAFAPTGTPQGTKNISYDVVDSTLTLATVSVVPDEERDIVCGVQAVSERDAVVGYVEMEVPADPQADTTRPVTLHAEIATTQLASSGHLDTCWYADDPPQ</sequence>